<dbReference type="Proteomes" id="UP001237207">
    <property type="component" value="Unassembled WGS sequence"/>
</dbReference>
<organism evidence="1 2">
    <name type="scientific">Oikeobacillus pervagus</name>
    <dbReference type="NCBI Taxonomy" id="1325931"/>
    <lineage>
        <taxon>Bacteria</taxon>
        <taxon>Bacillati</taxon>
        <taxon>Bacillota</taxon>
        <taxon>Bacilli</taxon>
        <taxon>Bacillales</taxon>
        <taxon>Bacillaceae</taxon>
        <taxon>Oikeobacillus</taxon>
    </lineage>
</organism>
<keyword evidence="2" id="KW-1185">Reference proteome</keyword>
<sequence length="57" mass="6936">MQNNYIFDFDTHYKELIFGEKDKQKIKANNFLHLLVDLIIDNLDEYQKTTERKEKVS</sequence>
<gene>
    <name evidence="1" type="ORF">J2S13_001788</name>
</gene>
<dbReference type="RefSeq" id="WP_205180075.1">
    <property type="nucleotide sequence ID" value="NZ_JAUSUC010000019.1"/>
</dbReference>
<protein>
    <submittedName>
        <fullName evidence="1">Uncharacterized protein</fullName>
    </submittedName>
</protein>
<dbReference type="AlphaFoldDB" id="A0AAJ1T621"/>
<name>A0AAJ1T621_9BACI</name>
<comment type="caution">
    <text evidence="1">The sequence shown here is derived from an EMBL/GenBank/DDBJ whole genome shotgun (WGS) entry which is preliminary data.</text>
</comment>
<accession>A0AAJ1T621</accession>
<reference evidence="1" key="1">
    <citation type="submission" date="2023-07" db="EMBL/GenBank/DDBJ databases">
        <title>Genomic Encyclopedia of Type Strains, Phase IV (KMG-IV): sequencing the most valuable type-strain genomes for metagenomic binning, comparative biology and taxonomic classification.</title>
        <authorList>
            <person name="Goeker M."/>
        </authorList>
    </citation>
    <scope>NUCLEOTIDE SEQUENCE</scope>
    <source>
        <strain evidence="1">DSM 23947</strain>
    </source>
</reference>
<dbReference type="EMBL" id="JAUSUC010000019">
    <property type="protein sequence ID" value="MDQ0215375.1"/>
    <property type="molecule type" value="Genomic_DNA"/>
</dbReference>
<evidence type="ECO:0000313" key="2">
    <source>
        <dbReference type="Proteomes" id="UP001237207"/>
    </source>
</evidence>
<proteinExistence type="predicted"/>
<evidence type="ECO:0000313" key="1">
    <source>
        <dbReference type="EMBL" id="MDQ0215375.1"/>
    </source>
</evidence>